<organism evidence="2 3">
    <name type="scientific">Edaphobacter aggregans</name>
    <dbReference type="NCBI Taxonomy" id="570835"/>
    <lineage>
        <taxon>Bacteria</taxon>
        <taxon>Pseudomonadati</taxon>
        <taxon>Acidobacteriota</taxon>
        <taxon>Terriglobia</taxon>
        <taxon>Terriglobales</taxon>
        <taxon>Acidobacteriaceae</taxon>
        <taxon>Edaphobacter</taxon>
    </lineage>
</organism>
<reference evidence="2 3" key="1">
    <citation type="submission" date="2018-12" db="EMBL/GenBank/DDBJ databases">
        <title>Sequencing of bacterial isolates from soil warming experiment in Harvard Forest, Massachusetts, USA.</title>
        <authorList>
            <person name="Deangelis K."/>
        </authorList>
    </citation>
    <scope>NUCLEOTIDE SEQUENCE [LARGE SCALE GENOMIC DNA]</scope>
    <source>
        <strain evidence="2 3">EB153</strain>
    </source>
</reference>
<feature type="transmembrane region" description="Helical" evidence="1">
    <location>
        <begin position="45"/>
        <end position="66"/>
    </location>
</feature>
<feature type="transmembrane region" description="Helical" evidence="1">
    <location>
        <begin position="158"/>
        <end position="178"/>
    </location>
</feature>
<comment type="caution">
    <text evidence="2">The sequence shown here is derived from an EMBL/GenBank/DDBJ whole genome shotgun (WGS) entry which is preliminary data.</text>
</comment>
<accession>A0A3R9Q9R1</accession>
<dbReference type="EMBL" id="RSDW01000001">
    <property type="protein sequence ID" value="RSL16013.1"/>
    <property type="molecule type" value="Genomic_DNA"/>
</dbReference>
<feature type="transmembrane region" description="Helical" evidence="1">
    <location>
        <begin position="21"/>
        <end position="39"/>
    </location>
</feature>
<dbReference type="AlphaFoldDB" id="A0A3R9Q9R1"/>
<feature type="transmembrane region" description="Helical" evidence="1">
    <location>
        <begin position="78"/>
        <end position="95"/>
    </location>
</feature>
<keyword evidence="1" id="KW-1133">Transmembrane helix</keyword>
<protein>
    <submittedName>
        <fullName evidence="2">Uncharacterized protein</fullName>
    </submittedName>
</protein>
<keyword evidence="1" id="KW-0812">Transmembrane</keyword>
<keyword evidence="1" id="KW-0472">Membrane</keyword>
<gene>
    <name evidence="2" type="ORF">EDE15_1520</name>
</gene>
<dbReference type="RefSeq" id="WP_125484683.1">
    <property type="nucleotide sequence ID" value="NZ_RSDW01000001.1"/>
</dbReference>
<proteinExistence type="predicted"/>
<name>A0A3R9Q9R1_9BACT</name>
<dbReference type="Proteomes" id="UP000269669">
    <property type="component" value="Unassembled WGS sequence"/>
</dbReference>
<keyword evidence="3" id="KW-1185">Reference proteome</keyword>
<sequence>MAVSQLREFGEVLADFRQLSSVMLKGVFIVPMATIWLNVAPPPVSVTSVSTSTLELLAAIWVFQFWYRTSEPLLERRMKIAILSFALGLVCFLFLNQSFVVSPGSGQGRIIEGFRVRPDVAAVLNSNYRVEDALRDSEYDPQKVWTEQSIAIVKNVLLSLWIFTFICLAVSLTIFVVLQKRRSFLPAEA</sequence>
<evidence type="ECO:0000313" key="2">
    <source>
        <dbReference type="EMBL" id="RSL16013.1"/>
    </source>
</evidence>
<dbReference type="OrthoDB" id="9768004at2"/>
<evidence type="ECO:0000256" key="1">
    <source>
        <dbReference type="SAM" id="Phobius"/>
    </source>
</evidence>
<evidence type="ECO:0000313" key="3">
    <source>
        <dbReference type="Proteomes" id="UP000269669"/>
    </source>
</evidence>